<name>A0A1X7QXB1_9SACH</name>
<protein>
    <submittedName>
        <fullName evidence="2">Similar to Saccharomyces cerevisiae YGL229C SAP4 Protein required for function of the Sit4p protein phosphatase</fullName>
    </submittedName>
</protein>
<reference evidence="2 3" key="1">
    <citation type="submission" date="2017-04" db="EMBL/GenBank/DDBJ databases">
        <authorList>
            <person name="Afonso C.L."/>
            <person name="Miller P.J."/>
            <person name="Scott M.A."/>
            <person name="Spackman E."/>
            <person name="Goraichik I."/>
            <person name="Dimitrov K.M."/>
            <person name="Suarez D.L."/>
            <person name="Swayne D.E."/>
        </authorList>
    </citation>
    <scope>NUCLEOTIDE SEQUENCE [LARGE SCALE GENOMIC DNA]</scope>
</reference>
<dbReference type="InterPro" id="IPR007587">
    <property type="entry name" value="SAPS"/>
</dbReference>
<dbReference type="Pfam" id="PF04499">
    <property type="entry name" value="SAPS"/>
    <property type="match status" value="1"/>
</dbReference>
<dbReference type="Proteomes" id="UP000196158">
    <property type="component" value="Unassembled WGS sequence"/>
</dbReference>
<dbReference type="GO" id="GO:0019903">
    <property type="term" value="F:protein phosphatase binding"/>
    <property type="evidence" value="ECO:0007669"/>
    <property type="project" value="InterPro"/>
</dbReference>
<gene>
    <name evidence="2" type="ORF">KASA_0Q04598G</name>
</gene>
<dbReference type="GO" id="GO:0019888">
    <property type="term" value="F:protein phosphatase regulator activity"/>
    <property type="evidence" value="ECO:0007669"/>
    <property type="project" value="TreeGrafter"/>
</dbReference>
<organism evidence="2 3">
    <name type="scientific">Maudiozyma saulgeensis</name>
    <dbReference type="NCBI Taxonomy" id="1789683"/>
    <lineage>
        <taxon>Eukaryota</taxon>
        <taxon>Fungi</taxon>
        <taxon>Dikarya</taxon>
        <taxon>Ascomycota</taxon>
        <taxon>Saccharomycotina</taxon>
        <taxon>Saccharomycetes</taxon>
        <taxon>Saccharomycetales</taxon>
        <taxon>Saccharomycetaceae</taxon>
        <taxon>Maudiozyma</taxon>
    </lineage>
</organism>
<dbReference type="GO" id="GO:0005634">
    <property type="term" value="C:nucleus"/>
    <property type="evidence" value="ECO:0007669"/>
    <property type="project" value="TreeGrafter"/>
</dbReference>
<comment type="similarity">
    <text evidence="1">Belongs to the SAPS family.</text>
</comment>
<evidence type="ECO:0000256" key="1">
    <source>
        <dbReference type="ARBA" id="ARBA00006180"/>
    </source>
</evidence>
<sequence>MSFWPFGSTNSESEIDTIINNYLETLRSVEHFENISTTIVQRRHSSSHTIGHAGPSMITRSHSPVYSSHSIASDEDEIYGSPNHLHIADPKGIINMKERRSNRPSFSSLFKNNEMGKPFQPLPLGTLNNYYIDQIRKEPTLVDRLVRQDKKLMDFICFGYFYKQADKNEYEVEDEDIVVGGEDIWTKVYHIDYLIDVMLSCLDDIDGTYPFGSEDPPYSEDTEIENDDFIDPITKKSSSKNETQDSNFIKSGANDTLDRYTQLLRISDIITLNIPIVQKIILESSDRMQKLWSIIYHSKITSENSIQLTIFLKIQDGLLANARNSYLNFIRNKQSLVQDIFLHDDLPTIFDFLLRLICTDKPDDSTGIIDLLETQGLMTKCMNYFRDPMYSDRQKTSVCDFLKQLIGISVNILVNDISIGPNNLTRFLVLEETMETFIQILLEQENTILCNIVVLVIELIRKNNSDFDSTLLLETTILKDPPNKRDPLYLGHLLKVFTKHLPELLNIIWTMDAPDNKFFETQTGYKYKKIGLVRIKIIELIAELLHCSNMELMNSKTAELIAEERQSYRKSVTKEINCLLDGECTTGTLVEEQGPFTYNNSTVENDNLTTSDNTSESSFDKPFISMENNRKIRKMKTIGDAFKIMLFDYEVIPKILKIFLEHPWNNFWHNVTFDIIQQILNGRPDSTYGPFLLYSLFCLKDSRKYNLIGAQENNLSDFNILQDFILCAYKNSYQYYMKNSMTLGYSGHILLIAEDLTVFSNTFDTKGIAPMVFDRLMDEKWKTLSKDILAITKTMCIKILGGGERIEDQNGNITLQIYDNDRTTSTNENNEQQHNIEPDYPTQATLIDRIGTLF</sequence>
<accession>A0A1X7QXB1</accession>
<dbReference type="OrthoDB" id="10343950at2759"/>
<proteinExistence type="inferred from homology"/>
<dbReference type="STRING" id="1789683.A0A1X7QXB1"/>
<keyword evidence="3" id="KW-1185">Reference proteome</keyword>
<dbReference type="PANTHER" id="PTHR12634">
    <property type="entry name" value="SIT4 YEAST -ASSOCIATING PROTEIN-RELATED"/>
    <property type="match status" value="1"/>
</dbReference>
<dbReference type="AlphaFoldDB" id="A0A1X7QXB1"/>
<dbReference type="EMBL" id="FXLY01000002">
    <property type="protein sequence ID" value="SMN18052.1"/>
    <property type="molecule type" value="Genomic_DNA"/>
</dbReference>
<evidence type="ECO:0000313" key="2">
    <source>
        <dbReference type="EMBL" id="SMN18052.1"/>
    </source>
</evidence>
<dbReference type="GO" id="GO:0005829">
    <property type="term" value="C:cytosol"/>
    <property type="evidence" value="ECO:0007669"/>
    <property type="project" value="TreeGrafter"/>
</dbReference>
<dbReference type="PANTHER" id="PTHR12634:SF14">
    <property type="entry name" value="SIT4-ASSOCIATING PROTEIN SAP155-RELATED"/>
    <property type="match status" value="1"/>
</dbReference>
<evidence type="ECO:0000313" key="3">
    <source>
        <dbReference type="Proteomes" id="UP000196158"/>
    </source>
</evidence>